<keyword evidence="1 7" id="KW-1003">Cell membrane</keyword>
<dbReference type="EMBL" id="CAADFQ010000007">
    <property type="protein sequence ID" value="VFK28884.1"/>
    <property type="molecule type" value="Genomic_DNA"/>
</dbReference>
<evidence type="ECO:0000256" key="6">
    <source>
        <dbReference type="ARBA" id="ARBA00023316"/>
    </source>
</evidence>
<dbReference type="InterPro" id="IPR003770">
    <property type="entry name" value="MLTG-like"/>
</dbReference>
<proteinExistence type="inferred from homology"/>
<evidence type="ECO:0000313" key="8">
    <source>
        <dbReference type="EMBL" id="VFK22535.1"/>
    </source>
</evidence>
<evidence type="ECO:0000256" key="1">
    <source>
        <dbReference type="ARBA" id="ARBA00022475"/>
    </source>
</evidence>
<dbReference type="HAMAP" id="MF_02065">
    <property type="entry name" value="MltG"/>
    <property type="match status" value="1"/>
</dbReference>
<keyword evidence="2 7" id="KW-0812">Transmembrane</keyword>
<gene>
    <name evidence="7" type="primary">mltG</name>
    <name evidence="8" type="ORF">BECKMB1821G_GA0114241_100259</name>
    <name evidence="10" type="ORF">BECKMB1821H_GA0114242_100164</name>
    <name evidence="9" type="ORF">BECKMB1821I_GA0114274_100765</name>
</gene>
<comment type="catalytic activity">
    <reaction evidence="7">
        <text>a peptidoglycan chain = a peptidoglycan chain with N-acetyl-1,6-anhydromuramyl-[peptide] at the reducing end + a peptidoglycan chain with N-acetylglucosamine at the non-reducing end.</text>
        <dbReference type="EC" id="4.2.2.29"/>
    </reaction>
</comment>
<dbReference type="GO" id="GO:0009252">
    <property type="term" value="P:peptidoglycan biosynthetic process"/>
    <property type="evidence" value="ECO:0007669"/>
    <property type="project" value="UniProtKB-UniRule"/>
</dbReference>
<dbReference type="CDD" id="cd08010">
    <property type="entry name" value="MltG_like"/>
    <property type="match status" value="1"/>
</dbReference>
<dbReference type="Pfam" id="PF02618">
    <property type="entry name" value="YceG"/>
    <property type="match status" value="1"/>
</dbReference>
<organism evidence="9">
    <name type="scientific">Candidatus Kentrum sp. MB</name>
    <dbReference type="NCBI Taxonomy" id="2138164"/>
    <lineage>
        <taxon>Bacteria</taxon>
        <taxon>Pseudomonadati</taxon>
        <taxon>Pseudomonadota</taxon>
        <taxon>Gammaproteobacteria</taxon>
        <taxon>Candidatus Kentrum</taxon>
    </lineage>
</organism>
<keyword evidence="4 7" id="KW-0472">Membrane</keyword>
<name>A0A450XI11_9GAMM</name>
<comment type="subcellular location">
    <subcellularLocation>
        <location evidence="7">Cell inner membrane</location>
        <topology evidence="7">Single-pass membrane protein</topology>
    </subcellularLocation>
</comment>
<sequence>MRLNQGEKPLELESGNRWTTRKTILRAGLVLVGVLLLVVGWLHWTHMRALQTPLHIGNEPILLVVKPGMSLRSIARELSERNILPHPLSFVWEAVRQGRANQIKVGEYQLKPGLTPRQLLDALVQGKVLQRTLTIIEGWNFRELMQAIRANQYLTHTLEQDLSHEAIMQRIGLPDHHPEGRFYPDTYHFPRGTFDVTFLKRAYLTMERRLLHAWEKRAAKLPYQNPSDALTLASIVEKETGNSEERARIAGVFVRRLQRGMRLQSDPTVIYGMGTSFTGNLRRVDLRKPTPYNTYTEKGLPPTPIAMPGGAAIHAALHPASGNELFFVAKGDGSHYFSTTFKEHKRAVVRYQLRRRKK</sequence>
<dbReference type="EMBL" id="CAADFO010000002">
    <property type="protein sequence ID" value="VFK22535.1"/>
    <property type="molecule type" value="Genomic_DNA"/>
</dbReference>
<dbReference type="GO" id="GO:0005886">
    <property type="term" value="C:plasma membrane"/>
    <property type="evidence" value="ECO:0007669"/>
    <property type="project" value="UniProtKB-SubCell"/>
</dbReference>
<comment type="function">
    <text evidence="7">Functions as a peptidoglycan terminase that cleaves nascent peptidoglycan strands endolytically to terminate their elongation.</text>
</comment>
<dbReference type="Gene3D" id="3.30.160.60">
    <property type="entry name" value="Classic Zinc Finger"/>
    <property type="match status" value="1"/>
</dbReference>
<dbReference type="NCBIfam" id="TIGR00247">
    <property type="entry name" value="endolytic transglycosylase MltG"/>
    <property type="match status" value="1"/>
</dbReference>
<evidence type="ECO:0000313" key="10">
    <source>
        <dbReference type="EMBL" id="VFK74133.1"/>
    </source>
</evidence>
<keyword evidence="3 7" id="KW-1133">Transmembrane helix</keyword>
<protein>
    <recommendedName>
        <fullName evidence="7">Endolytic murein transglycosylase</fullName>
        <ecNumber evidence="7">4.2.2.29</ecNumber>
    </recommendedName>
    <alternativeName>
        <fullName evidence="7">Peptidoglycan lytic transglycosylase</fullName>
    </alternativeName>
    <alternativeName>
        <fullName evidence="7">Peptidoglycan polymerization terminase</fullName>
    </alternativeName>
</protein>
<keyword evidence="5 7" id="KW-0456">Lyase</keyword>
<dbReference type="EC" id="4.2.2.29" evidence="7"/>
<keyword evidence="7" id="KW-0997">Cell inner membrane</keyword>
<comment type="similarity">
    <text evidence="7">Belongs to the transglycosylase MltG family.</text>
</comment>
<dbReference type="Gene3D" id="3.30.1490.480">
    <property type="entry name" value="Endolytic murein transglycosylase"/>
    <property type="match status" value="1"/>
</dbReference>
<evidence type="ECO:0000256" key="5">
    <source>
        <dbReference type="ARBA" id="ARBA00023239"/>
    </source>
</evidence>
<feature type="transmembrane region" description="Helical" evidence="7">
    <location>
        <begin position="24"/>
        <end position="44"/>
    </location>
</feature>
<reference evidence="9" key="1">
    <citation type="submission" date="2019-02" db="EMBL/GenBank/DDBJ databases">
        <authorList>
            <person name="Gruber-Vodicka R. H."/>
            <person name="Seah K. B. B."/>
        </authorList>
    </citation>
    <scope>NUCLEOTIDE SEQUENCE</scope>
    <source>
        <strain evidence="8">BECK_BZ197</strain>
        <strain evidence="10">BECK_BZ198</strain>
        <strain evidence="9">BECK_BZ199</strain>
    </source>
</reference>
<keyword evidence="6 7" id="KW-0961">Cell wall biogenesis/degradation</keyword>
<evidence type="ECO:0000313" key="9">
    <source>
        <dbReference type="EMBL" id="VFK28884.1"/>
    </source>
</evidence>
<dbReference type="PANTHER" id="PTHR30518:SF2">
    <property type="entry name" value="ENDOLYTIC MUREIN TRANSGLYCOSYLASE"/>
    <property type="match status" value="1"/>
</dbReference>
<dbReference type="PANTHER" id="PTHR30518">
    <property type="entry name" value="ENDOLYTIC MUREIN TRANSGLYCOSYLASE"/>
    <property type="match status" value="1"/>
</dbReference>
<evidence type="ECO:0000256" key="3">
    <source>
        <dbReference type="ARBA" id="ARBA00022989"/>
    </source>
</evidence>
<dbReference type="GO" id="GO:0071555">
    <property type="term" value="P:cell wall organization"/>
    <property type="evidence" value="ECO:0007669"/>
    <property type="project" value="UniProtKB-KW"/>
</dbReference>
<evidence type="ECO:0000256" key="2">
    <source>
        <dbReference type="ARBA" id="ARBA00022692"/>
    </source>
</evidence>
<accession>A0A450XI11</accession>
<dbReference type="EMBL" id="CAADGH010000001">
    <property type="protein sequence ID" value="VFK74133.1"/>
    <property type="molecule type" value="Genomic_DNA"/>
</dbReference>
<dbReference type="GO" id="GO:0008932">
    <property type="term" value="F:lytic endotransglycosylase activity"/>
    <property type="evidence" value="ECO:0007669"/>
    <property type="project" value="UniProtKB-UniRule"/>
</dbReference>
<evidence type="ECO:0000256" key="7">
    <source>
        <dbReference type="HAMAP-Rule" id="MF_02065"/>
    </source>
</evidence>
<evidence type="ECO:0000256" key="4">
    <source>
        <dbReference type="ARBA" id="ARBA00023136"/>
    </source>
</evidence>
<dbReference type="AlphaFoldDB" id="A0A450XI11"/>
<feature type="site" description="Important for catalytic activity" evidence="7">
    <location>
        <position position="239"/>
    </location>
</feature>